<dbReference type="OrthoDB" id="9791035at2"/>
<dbReference type="InterPro" id="IPR001036">
    <property type="entry name" value="Acrflvin-R"/>
</dbReference>
<accession>A0A800MV08</accession>
<evidence type="ECO:0000313" key="2">
    <source>
        <dbReference type="EMBL" id="KAF0823004.1"/>
    </source>
</evidence>
<keyword evidence="1" id="KW-1133">Transmembrane helix</keyword>
<dbReference type="Gene3D" id="3.30.70.1430">
    <property type="entry name" value="Multidrug efflux transporter AcrB pore domain"/>
    <property type="match status" value="1"/>
</dbReference>
<feature type="transmembrane region" description="Helical" evidence="1">
    <location>
        <begin position="32"/>
        <end position="59"/>
    </location>
</feature>
<proteinExistence type="predicted"/>
<keyword evidence="1" id="KW-0472">Membrane</keyword>
<evidence type="ECO:0000313" key="3">
    <source>
        <dbReference type="Proteomes" id="UP000465778"/>
    </source>
</evidence>
<protein>
    <submittedName>
        <fullName evidence="2">RND multidrug efflux transporter</fullName>
    </submittedName>
</protein>
<dbReference type="PANTHER" id="PTHR32063">
    <property type="match status" value="1"/>
</dbReference>
<feature type="transmembrane region" description="Helical" evidence="1">
    <location>
        <begin position="91"/>
        <end position="116"/>
    </location>
</feature>
<keyword evidence="1" id="KW-0812">Transmembrane</keyword>
<dbReference type="PANTHER" id="PTHR32063:SF0">
    <property type="entry name" value="SWARMING MOTILITY PROTEIN SWRC"/>
    <property type="match status" value="1"/>
</dbReference>
<dbReference type="PRINTS" id="PR00702">
    <property type="entry name" value="ACRIFLAVINRP"/>
</dbReference>
<dbReference type="GO" id="GO:0005886">
    <property type="term" value="C:plasma membrane"/>
    <property type="evidence" value="ECO:0007669"/>
    <property type="project" value="TreeGrafter"/>
</dbReference>
<dbReference type="SUPFAM" id="SSF82866">
    <property type="entry name" value="Multidrug efflux transporter AcrB transmembrane domain"/>
    <property type="match status" value="1"/>
</dbReference>
<gene>
    <name evidence="2" type="ORF">KIS1582_3248</name>
</gene>
<reference evidence="2 3" key="1">
    <citation type="journal article" date="2020" name="G3 (Bethesda)">
        <title>Whole Genome Sequencing and Comparative Genomics of Two Nematicidal Bacillus Strains Reveals a Wide Range of Possible Virulence Factors.</title>
        <authorList>
            <person name="Susic N."/>
            <person name="Janezic S."/>
            <person name="Rupnik M."/>
            <person name="Geric Stare B."/>
        </authorList>
    </citation>
    <scope>NUCLEOTIDE SEQUENCE [LARGE SCALE GENOMIC DNA]</scope>
    <source>
        <strain evidence="2 3">I-1582</strain>
    </source>
</reference>
<feature type="transmembrane region" description="Helical" evidence="1">
    <location>
        <begin position="7"/>
        <end position="26"/>
    </location>
</feature>
<evidence type="ECO:0000256" key="1">
    <source>
        <dbReference type="SAM" id="Phobius"/>
    </source>
</evidence>
<organism evidence="2 3">
    <name type="scientific">Cytobacillus firmus</name>
    <name type="common">Bacillus firmus</name>
    <dbReference type="NCBI Taxonomy" id="1399"/>
    <lineage>
        <taxon>Bacteria</taxon>
        <taxon>Bacillati</taxon>
        <taxon>Bacillota</taxon>
        <taxon>Bacilli</taxon>
        <taxon>Bacillales</taxon>
        <taxon>Bacillaceae</taxon>
        <taxon>Cytobacillus</taxon>
    </lineage>
</organism>
<dbReference type="Proteomes" id="UP000465778">
    <property type="component" value="Unassembled WGS sequence"/>
</dbReference>
<dbReference type="Gene3D" id="1.20.1640.10">
    <property type="entry name" value="Multidrug efflux transporter AcrB transmembrane domain"/>
    <property type="match status" value="2"/>
</dbReference>
<feature type="transmembrane region" description="Helical" evidence="1">
    <location>
        <begin position="212"/>
        <end position="233"/>
    </location>
</feature>
<sequence>MTLGGMAVASLTLTTVVVFLPIGFVGGITGKFFLPFALTIVFSLLASLQVSITIVPILAKFSFKKVPAEEKEGALQRFYGRLIEKSLNHKLVILFISFVLLVGSLAVVPSLGFTFIPNEQSKTLTASIELPSSASLEKTNTISLKVEEMLDEQKEAADVTAAIRARDFATGQVKGNDVQAVSSEVKAGVEKLDLPDGVSLTSGGGNDETVEIFQSLGISILCAIGLVYLTMLITGHWRFNIIHTADINYCSCCV</sequence>
<dbReference type="AlphaFoldDB" id="A0A800MV08"/>
<dbReference type="Pfam" id="PF00873">
    <property type="entry name" value="ACR_tran"/>
    <property type="match status" value="1"/>
</dbReference>
<comment type="caution">
    <text evidence="2">The sequence shown here is derived from an EMBL/GenBank/DDBJ whole genome shotgun (WGS) entry which is preliminary data.</text>
</comment>
<dbReference type="GO" id="GO:0042910">
    <property type="term" value="F:xenobiotic transmembrane transporter activity"/>
    <property type="evidence" value="ECO:0007669"/>
    <property type="project" value="TreeGrafter"/>
</dbReference>
<name>A0A800MV08_CYTFI</name>
<dbReference type="EMBL" id="VDEM01000041">
    <property type="protein sequence ID" value="KAF0823004.1"/>
    <property type="molecule type" value="Genomic_DNA"/>
</dbReference>